<comment type="similarity">
    <text evidence="1 3">Belongs to the short-chain dehydrogenases/reductases (SDR) family.</text>
</comment>
<evidence type="ECO:0000313" key="6">
    <source>
        <dbReference type="Proteomes" id="UP001501303"/>
    </source>
</evidence>
<dbReference type="PRINTS" id="PR00080">
    <property type="entry name" value="SDRFAMILY"/>
</dbReference>
<protein>
    <recommendedName>
        <fullName evidence="4">Ketoreductase domain-containing protein</fullName>
    </recommendedName>
</protein>
<feature type="domain" description="Ketoreductase" evidence="4">
    <location>
        <begin position="3"/>
        <end position="176"/>
    </location>
</feature>
<dbReference type="PRINTS" id="PR00081">
    <property type="entry name" value="GDHRDH"/>
</dbReference>
<dbReference type="RefSeq" id="WP_344260467.1">
    <property type="nucleotide sequence ID" value="NZ_BAAAMJ010000016.1"/>
</dbReference>
<dbReference type="Pfam" id="PF00106">
    <property type="entry name" value="adh_short"/>
    <property type="match status" value="1"/>
</dbReference>
<dbReference type="InterPro" id="IPR057326">
    <property type="entry name" value="KR_dom"/>
</dbReference>
<evidence type="ECO:0000259" key="4">
    <source>
        <dbReference type="SMART" id="SM00822"/>
    </source>
</evidence>
<dbReference type="PANTHER" id="PTHR44196:SF1">
    <property type="entry name" value="DEHYDROGENASE_REDUCTASE SDR FAMILY MEMBER 7B"/>
    <property type="match status" value="1"/>
</dbReference>
<keyword evidence="2" id="KW-0560">Oxidoreductase</keyword>
<dbReference type="PROSITE" id="PS00061">
    <property type="entry name" value="ADH_SHORT"/>
    <property type="match status" value="1"/>
</dbReference>
<organism evidence="5 6">
    <name type="scientific">Streptomyces sodiiphilus</name>
    <dbReference type="NCBI Taxonomy" id="226217"/>
    <lineage>
        <taxon>Bacteria</taxon>
        <taxon>Bacillati</taxon>
        <taxon>Actinomycetota</taxon>
        <taxon>Actinomycetes</taxon>
        <taxon>Kitasatosporales</taxon>
        <taxon>Streptomycetaceae</taxon>
        <taxon>Streptomyces</taxon>
    </lineage>
</organism>
<dbReference type="SUPFAM" id="SSF51735">
    <property type="entry name" value="NAD(P)-binding Rossmann-fold domains"/>
    <property type="match status" value="1"/>
</dbReference>
<dbReference type="PANTHER" id="PTHR44196">
    <property type="entry name" value="DEHYDROGENASE/REDUCTASE SDR FAMILY MEMBER 7B"/>
    <property type="match status" value="1"/>
</dbReference>
<dbReference type="Gene3D" id="3.40.50.720">
    <property type="entry name" value="NAD(P)-binding Rossmann-like Domain"/>
    <property type="match status" value="1"/>
</dbReference>
<evidence type="ECO:0000256" key="3">
    <source>
        <dbReference type="RuleBase" id="RU000363"/>
    </source>
</evidence>
<dbReference type="SMART" id="SM00822">
    <property type="entry name" value="PKS_KR"/>
    <property type="match status" value="1"/>
</dbReference>
<dbReference type="EMBL" id="BAAAMJ010000016">
    <property type="protein sequence ID" value="GAA1909657.1"/>
    <property type="molecule type" value="Genomic_DNA"/>
</dbReference>
<gene>
    <name evidence="5" type="ORF">GCM10009716_19420</name>
</gene>
<accession>A0ABN2P5A4</accession>
<dbReference type="InterPro" id="IPR002347">
    <property type="entry name" value="SDR_fam"/>
</dbReference>
<comment type="caution">
    <text evidence="5">The sequence shown here is derived from an EMBL/GenBank/DDBJ whole genome shotgun (WGS) entry which is preliminary data.</text>
</comment>
<evidence type="ECO:0000256" key="1">
    <source>
        <dbReference type="ARBA" id="ARBA00006484"/>
    </source>
</evidence>
<reference evidence="5 6" key="1">
    <citation type="journal article" date="2019" name="Int. J. Syst. Evol. Microbiol.">
        <title>The Global Catalogue of Microorganisms (GCM) 10K type strain sequencing project: providing services to taxonomists for standard genome sequencing and annotation.</title>
        <authorList>
            <consortium name="The Broad Institute Genomics Platform"/>
            <consortium name="The Broad Institute Genome Sequencing Center for Infectious Disease"/>
            <person name="Wu L."/>
            <person name="Ma J."/>
        </authorList>
    </citation>
    <scope>NUCLEOTIDE SEQUENCE [LARGE SCALE GENOMIC DNA]</scope>
    <source>
        <strain evidence="5 6">JCM 13581</strain>
    </source>
</reference>
<sequence length="249" mass="26310">MTEVVVVTGAAGGIGAALMRRFADSGRTVAGLDLPGACPPGDDRITGCDITDEEQVREAFARVLAEHGRIDVLVNNAGISAIGGLLDHDAATYRRVMDVNYFGALLCTRAALEALTRSRGRIVVLSSVAGFAPVLGRPAYVGAKHAVTGLFTALRPELAPRGVSVTMVHPTFVTGGMSEAPRAEGIVRTTTGPEITADEVAGRIVKAVDTGQDLVLPGRTARLAWWAHRLTPRGYTRLMTRRLRRTGSA</sequence>
<evidence type="ECO:0000256" key="2">
    <source>
        <dbReference type="ARBA" id="ARBA00023002"/>
    </source>
</evidence>
<name>A0ABN2P5A4_9ACTN</name>
<dbReference type="Proteomes" id="UP001501303">
    <property type="component" value="Unassembled WGS sequence"/>
</dbReference>
<evidence type="ECO:0000313" key="5">
    <source>
        <dbReference type="EMBL" id="GAA1909657.1"/>
    </source>
</evidence>
<dbReference type="InterPro" id="IPR036291">
    <property type="entry name" value="NAD(P)-bd_dom_sf"/>
</dbReference>
<keyword evidence="6" id="KW-1185">Reference proteome</keyword>
<dbReference type="InterPro" id="IPR020904">
    <property type="entry name" value="Sc_DH/Rdtase_CS"/>
</dbReference>
<proteinExistence type="inferred from homology"/>